<feature type="domain" description="Nmd3 N-terminal" evidence="1">
    <location>
        <begin position="4"/>
        <end position="227"/>
    </location>
</feature>
<dbReference type="GO" id="GO:0043023">
    <property type="term" value="F:ribosomal large subunit binding"/>
    <property type="evidence" value="ECO:0007669"/>
    <property type="project" value="InterPro"/>
</dbReference>
<evidence type="ECO:0000313" key="3">
    <source>
        <dbReference type="Proteomes" id="UP000182853"/>
    </source>
</evidence>
<accession>A0A1J5SQU9</accession>
<organism evidence="2 3">
    <name type="scientific">Marine Group III euryarchaeote CG-Bathy2</name>
    <dbReference type="NCBI Taxonomy" id="1889002"/>
    <lineage>
        <taxon>Archaea</taxon>
        <taxon>Methanobacteriati</taxon>
        <taxon>Thermoplasmatota</taxon>
        <taxon>Thermoplasmata</taxon>
        <taxon>Candidatus Thermoprofundales</taxon>
    </lineage>
</organism>
<dbReference type="Proteomes" id="UP000182853">
    <property type="component" value="Unassembled WGS sequence"/>
</dbReference>
<proteinExistence type="predicted"/>
<dbReference type="AlphaFoldDB" id="A0A1J5SQU9"/>
<evidence type="ECO:0000313" key="2">
    <source>
        <dbReference type="EMBL" id="OIR10873.1"/>
    </source>
</evidence>
<protein>
    <recommendedName>
        <fullName evidence="1">Nmd3 N-terminal domain-containing protein</fullName>
    </recommendedName>
</protein>
<dbReference type="GO" id="GO:0005737">
    <property type="term" value="C:cytoplasm"/>
    <property type="evidence" value="ECO:0007669"/>
    <property type="project" value="TreeGrafter"/>
</dbReference>
<dbReference type="EMBL" id="MIYT01000012">
    <property type="protein sequence ID" value="OIR10873.1"/>
    <property type="molecule type" value="Genomic_DNA"/>
</dbReference>
<dbReference type="InterPro" id="IPR007064">
    <property type="entry name" value="Nmd3_N"/>
</dbReference>
<reference evidence="2 3" key="1">
    <citation type="submission" date="2016-08" db="EMBL/GenBank/DDBJ databases">
        <title>New Insights into Marine Group III Euryarchaeota, from dark to light.</title>
        <authorList>
            <person name="Haro-Moreno J.M."/>
            <person name="Rodriguez-Valera F."/>
            <person name="Lopez-Garcia P."/>
            <person name="Moreira D."/>
            <person name="Martin-Cuadrado A.B."/>
        </authorList>
    </citation>
    <scope>NUCLEOTIDE SEQUENCE [LARGE SCALE GENOMIC DNA]</scope>
    <source>
        <strain evidence="2">CG-Bathy2</strain>
    </source>
</reference>
<sequence length="331" mass="36164">MQQCLKCGAPPPLARSMCHACFSAAHAPAELPPAVHATCCRHCAAREVPGGWELHDSPAAAAGAALRGALAWADGLTGVQLDFELRELDPQRFRANGSASGTLDGIALEQRFERDILLEFRVCTSCSRQAGGYYEATLQLRTPRRAVLKAAVARVNAALEEGAPAFFATEDGPVRGGYDFQLSSTDRARALSRALLLAMGGEVKETSSLVGRREGRDLLRHTFGVRLPPVLADDIVLHDGAAWRVAAIERRRARLRCASETRPDWRTQLSELEAARRLGEEREAQVVSRRGRELQLLDPFTLRTVEARAPEGWDGSVNAVRDGGDTFFLWE</sequence>
<evidence type="ECO:0000259" key="1">
    <source>
        <dbReference type="Pfam" id="PF04981"/>
    </source>
</evidence>
<comment type="caution">
    <text evidence="2">The sequence shown here is derived from an EMBL/GenBank/DDBJ whole genome shotgun (WGS) entry which is preliminary data.</text>
</comment>
<dbReference type="Pfam" id="PF04981">
    <property type="entry name" value="NMD3"/>
    <property type="match status" value="1"/>
</dbReference>
<dbReference type="InterPro" id="IPR039768">
    <property type="entry name" value="Nmd3"/>
</dbReference>
<dbReference type="PANTHER" id="PTHR12746:SF2">
    <property type="entry name" value="60S RIBOSOMAL EXPORT PROTEIN NMD3"/>
    <property type="match status" value="1"/>
</dbReference>
<gene>
    <name evidence="2" type="ORF">BEU05_01040</name>
</gene>
<name>A0A1J5SQU9_9ARCH</name>
<dbReference type="PANTHER" id="PTHR12746">
    <property type="entry name" value="NONSENSE-MEDIATED MRNA DECAY PROTEIN 3"/>
    <property type="match status" value="1"/>
</dbReference>